<comment type="caution">
    <text evidence="2">The sequence shown here is derived from an EMBL/GenBank/DDBJ whole genome shotgun (WGS) entry which is preliminary data.</text>
</comment>
<evidence type="ECO:0000313" key="2">
    <source>
        <dbReference type="EMBL" id="KAG0554710.1"/>
    </source>
</evidence>
<evidence type="ECO:0000256" key="1">
    <source>
        <dbReference type="SAM" id="MobiDB-lite"/>
    </source>
</evidence>
<organism evidence="2 3">
    <name type="scientific">Ceratodon purpureus</name>
    <name type="common">Fire moss</name>
    <name type="synonym">Dicranum purpureum</name>
    <dbReference type="NCBI Taxonomy" id="3225"/>
    <lineage>
        <taxon>Eukaryota</taxon>
        <taxon>Viridiplantae</taxon>
        <taxon>Streptophyta</taxon>
        <taxon>Embryophyta</taxon>
        <taxon>Bryophyta</taxon>
        <taxon>Bryophytina</taxon>
        <taxon>Bryopsida</taxon>
        <taxon>Dicranidae</taxon>
        <taxon>Pseudoditrichales</taxon>
        <taxon>Ditrichaceae</taxon>
        <taxon>Ceratodon</taxon>
    </lineage>
</organism>
<reference evidence="2" key="1">
    <citation type="submission" date="2020-06" db="EMBL/GenBank/DDBJ databases">
        <title>WGS assembly of Ceratodon purpureus strain R40.</title>
        <authorList>
            <person name="Carey S.B."/>
            <person name="Jenkins J."/>
            <person name="Shu S."/>
            <person name="Lovell J.T."/>
            <person name="Sreedasyam A."/>
            <person name="Maumus F."/>
            <person name="Tiley G.P."/>
            <person name="Fernandez-Pozo N."/>
            <person name="Barry K."/>
            <person name="Chen C."/>
            <person name="Wang M."/>
            <person name="Lipzen A."/>
            <person name="Daum C."/>
            <person name="Saski C.A."/>
            <person name="Payton A.C."/>
            <person name="Mcbreen J.C."/>
            <person name="Conrad R.E."/>
            <person name="Kollar L.M."/>
            <person name="Olsson S."/>
            <person name="Huttunen S."/>
            <person name="Landis J.B."/>
            <person name="Wickett N.J."/>
            <person name="Johnson M.G."/>
            <person name="Rensing S.A."/>
            <person name="Grimwood J."/>
            <person name="Schmutz J."/>
            <person name="Mcdaniel S.F."/>
        </authorList>
    </citation>
    <scope>NUCLEOTIDE SEQUENCE</scope>
    <source>
        <strain evidence="2">R40</strain>
    </source>
</reference>
<dbReference type="Proteomes" id="UP000822688">
    <property type="component" value="Chromosome 12"/>
</dbReference>
<protein>
    <submittedName>
        <fullName evidence="2">Uncharacterized protein</fullName>
    </submittedName>
</protein>
<feature type="region of interest" description="Disordered" evidence="1">
    <location>
        <begin position="42"/>
        <end position="67"/>
    </location>
</feature>
<dbReference type="EMBL" id="CM026433">
    <property type="protein sequence ID" value="KAG0554710.1"/>
    <property type="molecule type" value="Genomic_DNA"/>
</dbReference>
<sequence length="114" mass="12983">MATKMETQMVTKMGTKMATKMGTKMAIRKETRMGTRMRQQIPEFGNTDMAGSHPTSTHTSDSQSWHKCHPKRIINHVIICDIPTGITSLHNGGFVDKQMTWYSNWAHDSKFNLL</sequence>
<accession>A0A8T0G6Q4</accession>
<gene>
    <name evidence="2" type="ORF">KC19_12G112800</name>
</gene>
<feature type="compositionally biased region" description="Polar residues" evidence="1">
    <location>
        <begin position="53"/>
        <end position="65"/>
    </location>
</feature>
<feature type="compositionally biased region" description="Polar residues" evidence="1">
    <location>
        <begin position="1"/>
        <end position="10"/>
    </location>
</feature>
<keyword evidence="3" id="KW-1185">Reference proteome</keyword>
<evidence type="ECO:0000313" key="3">
    <source>
        <dbReference type="Proteomes" id="UP000822688"/>
    </source>
</evidence>
<name>A0A8T0G6Q4_CERPU</name>
<proteinExistence type="predicted"/>
<dbReference type="AlphaFoldDB" id="A0A8T0G6Q4"/>
<feature type="region of interest" description="Disordered" evidence="1">
    <location>
        <begin position="1"/>
        <end position="23"/>
    </location>
</feature>